<keyword evidence="5" id="KW-0479">Metal-binding</keyword>
<dbReference type="PANTHER" id="PTHR43020">
    <property type="entry name" value="CDK5 REGULATORY SUBUNIT-ASSOCIATED PROTEIN 1"/>
    <property type="match status" value="1"/>
</dbReference>
<dbReference type="SFLD" id="SFLDS00029">
    <property type="entry name" value="Radical_SAM"/>
    <property type="match status" value="1"/>
</dbReference>
<dbReference type="STRING" id="554055.A0A2P6V3K4"/>
<dbReference type="PROSITE" id="PS50926">
    <property type="entry name" value="TRAM"/>
    <property type="match status" value="1"/>
</dbReference>
<dbReference type="SMART" id="SM00729">
    <property type="entry name" value="Elp3"/>
    <property type="match status" value="1"/>
</dbReference>
<gene>
    <name evidence="12" type="ORF">C2E20_7733</name>
</gene>
<dbReference type="InterPro" id="IPR006463">
    <property type="entry name" value="MiaB_methiolase"/>
</dbReference>
<evidence type="ECO:0000259" key="9">
    <source>
        <dbReference type="PROSITE" id="PS50926"/>
    </source>
</evidence>
<keyword evidence="13" id="KW-1185">Reference proteome</keyword>
<dbReference type="InterPro" id="IPR038135">
    <property type="entry name" value="Methylthiotransferase_N_sf"/>
</dbReference>
<evidence type="ECO:0000259" key="10">
    <source>
        <dbReference type="PROSITE" id="PS51449"/>
    </source>
</evidence>
<sequence length="677" mass="70821">MLLQSRAAPSGLLARLRALADASSADGVRWMSSSITALASSASEQHAGSRLPSDGKTLADFVRQGLGASSCAGGALLTSAAAAATARAASRTAFIESYGCQMNVNDSEVVASVLTSAGYGQAASAEGATIILVNTCAIRENAEAKIWQRLGYFKNLKAAARRAGAPPPVVGVLGCMAERLKQRLLESDRLVDIVAGPDAYRDLPRLIDIVQGGSDSSGQEGATTVGRRGRAAAMNVQLSADETYADIVPVRQPDALSAFVSIMRGCNNLCSFCIVPYTRGRERSRPLASIVEEVRMLSEQGVREVTLLGQNVNSYADFSRAAAPADSDGGSAGGGGVPPAAAAAAAGEEAFERFYAQGFRSVYKPRRDGAASFAELLDAVAAVDPEMRIRFTSPHPKDFSDDVLQVVASRPNVCKQLHMPAQSGSTAVLDRMRRGYSREAYDALVAHVRAVLPEVTLSTDMIVGFCGESEGDHAASLDLVRSVGYDSAFLFAYSMRDKTHAARHHQDDVPEAVKQRRLEELIAAYRQQLHARQEAEVGRRHLVLVEGRSRRSEADLTGRTDTFKRVVFQDAPVPASYAGWAADGAGGDPAAAESPARSGGALGGGPAAGAPPLVRLQPGDYVAVEVTDAGGTLRARPLARTSIAQFVAAHGSAAPLERRGAEAAEASAAAAVAAMAG</sequence>
<evidence type="ECO:0000256" key="6">
    <source>
        <dbReference type="ARBA" id="ARBA00023004"/>
    </source>
</evidence>
<evidence type="ECO:0000256" key="3">
    <source>
        <dbReference type="ARBA" id="ARBA00022485"/>
    </source>
</evidence>
<reference evidence="12 13" key="1">
    <citation type="journal article" date="2018" name="Plant J.">
        <title>Genome sequences of Chlorella sorokiniana UTEX 1602 and Micractinium conductrix SAG 241.80: implications to maltose excretion by a green alga.</title>
        <authorList>
            <person name="Arriola M.B."/>
            <person name="Velmurugan N."/>
            <person name="Zhang Y."/>
            <person name="Plunkett M.H."/>
            <person name="Hondzo H."/>
            <person name="Barney B.M."/>
        </authorList>
    </citation>
    <scope>NUCLEOTIDE SEQUENCE [LARGE SCALE GENOMIC DNA]</scope>
    <source>
        <strain evidence="12 13">SAG 241.80</strain>
    </source>
</reference>
<dbReference type="HAMAP" id="MF_01864">
    <property type="entry name" value="tRNA_metthiotr_MiaB"/>
    <property type="match status" value="1"/>
</dbReference>
<dbReference type="SFLD" id="SFLDG01082">
    <property type="entry name" value="B12-binding_domain_containing"/>
    <property type="match status" value="1"/>
</dbReference>
<evidence type="ECO:0000256" key="4">
    <source>
        <dbReference type="ARBA" id="ARBA00022691"/>
    </source>
</evidence>
<dbReference type="SFLD" id="SFLDF00273">
    <property type="entry name" value="(dimethylallyl)adenosine_tRNA"/>
    <property type="match status" value="1"/>
</dbReference>
<comment type="cofactor">
    <cofactor evidence="1">
        <name>[4Fe-4S] cluster</name>
        <dbReference type="ChEBI" id="CHEBI:49883"/>
    </cofactor>
</comment>
<keyword evidence="4" id="KW-0949">S-adenosyl-L-methionine</keyword>
<dbReference type="SFLD" id="SFLDF00413">
    <property type="entry name" value="CDK5RAP1"/>
    <property type="match status" value="1"/>
</dbReference>
<name>A0A2P6V3K4_9CHLO</name>
<dbReference type="InterPro" id="IPR002792">
    <property type="entry name" value="TRAM_dom"/>
</dbReference>
<dbReference type="InterPro" id="IPR006638">
    <property type="entry name" value="Elp3/MiaA/NifB-like_rSAM"/>
</dbReference>
<evidence type="ECO:0000256" key="1">
    <source>
        <dbReference type="ARBA" id="ARBA00001966"/>
    </source>
</evidence>
<dbReference type="GO" id="GO:0046872">
    <property type="term" value="F:metal ion binding"/>
    <property type="evidence" value="ECO:0007669"/>
    <property type="project" value="UniProtKB-KW"/>
</dbReference>
<evidence type="ECO:0000256" key="7">
    <source>
        <dbReference type="ARBA" id="ARBA00023014"/>
    </source>
</evidence>
<feature type="compositionally biased region" description="Low complexity" evidence="8">
    <location>
        <begin position="584"/>
        <end position="596"/>
    </location>
</feature>
<dbReference type="GO" id="GO:0005829">
    <property type="term" value="C:cytosol"/>
    <property type="evidence" value="ECO:0007669"/>
    <property type="project" value="TreeGrafter"/>
</dbReference>
<evidence type="ECO:0000313" key="13">
    <source>
        <dbReference type="Proteomes" id="UP000239649"/>
    </source>
</evidence>
<dbReference type="GO" id="GO:0035597">
    <property type="term" value="F:tRNA-2-methylthio-N(6)-dimethylallyladenosine(37) synthase activity"/>
    <property type="evidence" value="ECO:0007669"/>
    <property type="project" value="TreeGrafter"/>
</dbReference>
<dbReference type="PROSITE" id="PS01278">
    <property type="entry name" value="MTTASE_RADICAL"/>
    <property type="match status" value="1"/>
</dbReference>
<dbReference type="InterPro" id="IPR020612">
    <property type="entry name" value="Methylthiotransferase_CS"/>
</dbReference>
<keyword evidence="6" id="KW-0408">Iron</keyword>
<dbReference type="InterPro" id="IPR007197">
    <property type="entry name" value="rSAM"/>
</dbReference>
<feature type="domain" description="Radical SAM core" evidence="11">
    <location>
        <begin position="252"/>
        <end position="532"/>
    </location>
</feature>
<dbReference type="InterPro" id="IPR058240">
    <property type="entry name" value="rSAM_sf"/>
</dbReference>
<feature type="domain" description="TRAM" evidence="9">
    <location>
        <begin position="534"/>
        <end position="639"/>
    </location>
</feature>
<dbReference type="OrthoDB" id="190098at2759"/>
<dbReference type="PROSITE" id="PS51918">
    <property type="entry name" value="RADICAL_SAM"/>
    <property type="match status" value="1"/>
</dbReference>
<evidence type="ECO:0000313" key="12">
    <source>
        <dbReference type="EMBL" id="PSC68658.1"/>
    </source>
</evidence>
<keyword evidence="3" id="KW-0004">4Fe-4S</keyword>
<dbReference type="InterPro" id="IPR005839">
    <property type="entry name" value="Methylthiotransferase"/>
</dbReference>
<dbReference type="Gene3D" id="3.80.30.20">
    <property type="entry name" value="tm_1862 like domain"/>
    <property type="match status" value="1"/>
</dbReference>
<dbReference type="Pfam" id="PF00919">
    <property type="entry name" value="UPF0004"/>
    <property type="match status" value="1"/>
</dbReference>
<dbReference type="FunFam" id="3.40.50.12160:FF:000003">
    <property type="entry name" value="CDK5 regulatory subunit-associated protein 1"/>
    <property type="match status" value="1"/>
</dbReference>
<dbReference type="SFLD" id="SFLDG01061">
    <property type="entry name" value="methylthiotransferase"/>
    <property type="match status" value="1"/>
</dbReference>
<evidence type="ECO:0000256" key="8">
    <source>
        <dbReference type="SAM" id="MobiDB-lite"/>
    </source>
</evidence>
<evidence type="ECO:0000259" key="11">
    <source>
        <dbReference type="PROSITE" id="PS51918"/>
    </source>
</evidence>
<dbReference type="InterPro" id="IPR013848">
    <property type="entry name" value="Methylthiotransferase_N"/>
</dbReference>
<dbReference type="Proteomes" id="UP000239649">
    <property type="component" value="Unassembled WGS sequence"/>
</dbReference>
<dbReference type="AlphaFoldDB" id="A0A2P6V3K4"/>
<dbReference type="Pfam" id="PF04055">
    <property type="entry name" value="Radical_SAM"/>
    <property type="match status" value="1"/>
</dbReference>
<dbReference type="SUPFAM" id="SSF102114">
    <property type="entry name" value="Radical SAM enzymes"/>
    <property type="match status" value="1"/>
</dbReference>
<keyword evidence="7" id="KW-0411">Iron-sulfur</keyword>
<dbReference type="PROSITE" id="PS51449">
    <property type="entry name" value="MTTASE_N"/>
    <property type="match status" value="1"/>
</dbReference>
<evidence type="ECO:0000256" key="5">
    <source>
        <dbReference type="ARBA" id="ARBA00022723"/>
    </source>
</evidence>
<evidence type="ECO:0000256" key="2">
    <source>
        <dbReference type="ARBA" id="ARBA00009815"/>
    </source>
</evidence>
<dbReference type="EMBL" id="LHPF02000034">
    <property type="protein sequence ID" value="PSC68658.1"/>
    <property type="molecule type" value="Genomic_DNA"/>
</dbReference>
<comment type="caution">
    <text evidence="12">The sequence shown here is derived from an EMBL/GenBank/DDBJ whole genome shotgun (WGS) entry which is preliminary data.</text>
</comment>
<accession>A0A2P6V3K4</accession>
<proteinExistence type="inferred from homology"/>
<feature type="domain" description="MTTase N-terminal" evidence="10">
    <location>
        <begin position="91"/>
        <end position="212"/>
    </location>
</feature>
<dbReference type="Gene3D" id="3.40.50.12160">
    <property type="entry name" value="Methylthiotransferase, N-terminal domain"/>
    <property type="match status" value="1"/>
</dbReference>
<dbReference type="InterPro" id="IPR023404">
    <property type="entry name" value="rSAM_horseshoe"/>
</dbReference>
<dbReference type="GO" id="GO:0051539">
    <property type="term" value="F:4 iron, 4 sulfur cluster binding"/>
    <property type="evidence" value="ECO:0007669"/>
    <property type="project" value="UniProtKB-KW"/>
</dbReference>
<dbReference type="PANTHER" id="PTHR43020:SF2">
    <property type="entry name" value="MITOCHONDRIAL TRNA METHYLTHIOTRANSFERASE CDK5RAP1"/>
    <property type="match status" value="1"/>
</dbReference>
<dbReference type="GO" id="GO:0005739">
    <property type="term" value="C:mitochondrion"/>
    <property type="evidence" value="ECO:0007669"/>
    <property type="project" value="TreeGrafter"/>
</dbReference>
<organism evidence="12 13">
    <name type="scientific">Micractinium conductrix</name>
    <dbReference type="NCBI Taxonomy" id="554055"/>
    <lineage>
        <taxon>Eukaryota</taxon>
        <taxon>Viridiplantae</taxon>
        <taxon>Chlorophyta</taxon>
        <taxon>core chlorophytes</taxon>
        <taxon>Trebouxiophyceae</taxon>
        <taxon>Chlorellales</taxon>
        <taxon>Chlorellaceae</taxon>
        <taxon>Chlorella clade</taxon>
        <taxon>Micractinium</taxon>
    </lineage>
</organism>
<feature type="region of interest" description="Disordered" evidence="8">
    <location>
        <begin position="584"/>
        <end position="604"/>
    </location>
</feature>
<protein>
    <submittedName>
        <fullName evidence="12">CDK5 regulatory subunit-associated 1</fullName>
    </submittedName>
</protein>
<comment type="similarity">
    <text evidence="2">Belongs to the methylthiotransferase family. MiaB subfamily.</text>
</comment>